<dbReference type="EMBL" id="NBNE01002433">
    <property type="protein sequence ID" value="OWZ10478.1"/>
    <property type="molecule type" value="Genomic_DNA"/>
</dbReference>
<proteinExistence type="predicted"/>
<organism evidence="2 3">
    <name type="scientific">Phytophthora megakarya</name>
    <dbReference type="NCBI Taxonomy" id="4795"/>
    <lineage>
        <taxon>Eukaryota</taxon>
        <taxon>Sar</taxon>
        <taxon>Stramenopiles</taxon>
        <taxon>Oomycota</taxon>
        <taxon>Peronosporomycetes</taxon>
        <taxon>Peronosporales</taxon>
        <taxon>Peronosporaceae</taxon>
        <taxon>Phytophthora</taxon>
    </lineage>
</organism>
<comment type="caution">
    <text evidence="2">The sequence shown here is derived from an EMBL/GenBank/DDBJ whole genome shotgun (WGS) entry which is preliminary data.</text>
</comment>
<feature type="region of interest" description="Disordered" evidence="1">
    <location>
        <begin position="52"/>
        <end position="75"/>
    </location>
</feature>
<sequence length="75" mass="8469">MNKNMSCRTFTGAQRNWSVIEKEAYPIVSACDNSHRGSKECVGGHDNALGWMSTPKQSFHNETKGKARAGWRRRV</sequence>
<evidence type="ECO:0000313" key="2">
    <source>
        <dbReference type="EMBL" id="OWZ10478.1"/>
    </source>
</evidence>
<gene>
    <name evidence="2" type="ORF">PHMEG_00016671</name>
</gene>
<evidence type="ECO:0000256" key="1">
    <source>
        <dbReference type="SAM" id="MobiDB-lite"/>
    </source>
</evidence>
<protein>
    <submittedName>
        <fullName evidence="2">Uncharacterized protein</fullName>
    </submittedName>
</protein>
<keyword evidence="3" id="KW-1185">Reference proteome</keyword>
<evidence type="ECO:0000313" key="3">
    <source>
        <dbReference type="Proteomes" id="UP000198211"/>
    </source>
</evidence>
<dbReference type="AlphaFoldDB" id="A0A225VZX8"/>
<feature type="compositionally biased region" description="Basic residues" evidence="1">
    <location>
        <begin position="66"/>
        <end position="75"/>
    </location>
</feature>
<reference evidence="3" key="1">
    <citation type="submission" date="2017-03" db="EMBL/GenBank/DDBJ databases">
        <title>Phytopthora megakarya and P. palmivora, two closely related causual agents of cacao black pod achieved similar genome size and gene model numbers by different mechanisms.</title>
        <authorList>
            <person name="Ali S."/>
            <person name="Shao J."/>
            <person name="Larry D.J."/>
            <person name="Kronmiller B."/>
            <person name="Shen D."/>
            <person name="Strem M.D."/>
            <person name="Melnick R.L."/>
            <person name="Guiltinan M.J."/>
            <person name="Tyler B.M."/>
            <person name="Meinhardt L.W."/>
            <person name="Bailey B.A."/>
        </authorList>
    </citation>
    <scope>NUCLEOTIDE SEQUENCE [LARGE SCALE GENOMIC DNA]</scope>
    <source>
        <strain evidence="3">zdho120</strain>
    </source>
</reference>
<dbReference type="Proteomes" id="UP000198211">
    <property type="component" value="Unassembled WGS sequence"/>
</dbReference>
<name>A0A225VZX8_9STRA</name>
<accession>A0A225VZX8</accession>